<evidence type="ECO:0000313" key="11">
    <source>
        <dbReference type="Proteomes" id="UP000285146"/>
    </source>
</evidence>
<dbReference type="Proteomes" id="UP000285146">
    <property type="component" value="Unassembled WGS sequence"/>
</dbReference>
<dbReference type="OrthoDB" id="2283631at2759"/>
<name>A0A423XPB0_9PEZI</name>
<accession>A0A423XPB0</accession>
<dbReference type="GO" id="GO:0008270">
    <property type="term" value="F:zinc ion binding"/>
    <property type="evidence" value="ECO:0007669"/>
    <property type="project" value="InterPro"/>
</dbReference>
<evidence type="ECO:0000256" key="8">
    <source>
        <dbReference type="SAM" id="MobiDB-lite"/>
    </source>
</evidence>
<dbReference type="EMBL" id="LKEB01000001">
    <property type="protein sequence ID" value="ROW18353.1"/>
    <property type="molecule type" value="Genomic_DNA"/>
</dbReference>
<dbReference type="GO" id="GO:0003677">
    <property type="term" value="F:DNA binding"/>
    <property type="evidence" value="ECO:0007669"/>
    <property type="project" value="UniProtKB-KW"/>
</dbReference>
<dbReference type="PANTHER" id="PTHR31313:SF79">
    <property type="entry name" value="C6 FINGER DOMAIN-CONTAINING PROTEIN"/>
    <property type="match status" value="1"/>
</dbReference>
<comment type="subcellular location">
    <subcellularLocation>
        <location evidence="1">Nucleus</location>
    </subcellularLocation>
</comment>
<evidence type="ECO:0000256" key="4">
    <source>
        <dbReference type="ARBA" id="ARBA00023015"/>
    </source>
</evidence>
<dbReference type="InterPro" id="IPR007219">
    <property type="entry name" value="XnlR_reg_dom"/>
</dbReference>
<feature type="region of interest" description="Disordered" evidence="8">
    <location>
        <begin position="787"/>
        <end position="816"/>
    </location>
</feature>
<feature type="compositionally biased region" description="Low complexity" evidence="8">
    <location>
        <begin position="799"/>
        <end position="816"/>
    </location>
</feature>
<proteinExistence type="predicted"/>
<reference evidence="10 11" key="1">
    <citation type="submission" date="2015-09" db="EMBL/GenBank/DDBJ databases">
        <title>Host preference determinants of Valsa canker pathogens revealed by comparative genomics.</title>
        <authorList>
            <person name="Yin Z."/>
            <person name="Huang L."/>
        </authorList>
    </citation>
    <scope>NUCLEOTIDE SEQUENCE [LARGE SCALE GENOMIC DNA]</scope>
    <source>
        <strain evidence="10 11">SXYLt</strain>
    </source>
</reference>
<dbReference type="GO" id="GO:0005634">
    <property type="term" value="C:nucleus"/>
    <property type="evidence" value="ECO:0007669"/>
    <property type="project" value="UniProtKB-SubCell"/>
</dbReference>
<feature type="domain" description="Zn(2)-C6 fungal-type" evidence="9">
    <location>
        <begin position="55"/>
        <end position="88"/>
    </location>
</feature>
<feature type="compositionally biased region" description="Polar residues" evidence="8">
    <location>
        <begin position="787"/>
        <end position="797"/>
    </location>
</feature>
<dbReference type="CDD" id="cd12148">
    <property type="entry name" value="fungal_TF_MHR"/>
    <property type="match status" value="1"/>
</dbReference>
<keyword evidence="4" id="KW-0805">Transcription regulation</keyword>
<dbReference type="PROSITE" id="PS00463">
    <property type="entry name" value="ZN2_CY6_FUNGAL_1"/>
    <property type="match status" value="1"/>
</dbReference>
<dbReference type="InterPro" id="IPR051615">
    <property type="entry name" value="Transcr_Regulatory_Elem"/>
</dbReference>
<evidence type="ECO:0000259" key="9">
    <source>
        <dbReference type="PROSITE" id="PS50048"/>
    </source>
</evidence>
<keyword evidence="11" id="KW-1185">Reference proteome</keyword>
<evidence type="ECO:0000313" key="10">
    <source>
        <dbReference type="EMBL" id="ROW18353.1"/>
    </source>
</evidence>
<evidence type="ECO:0000256" key="1">
    <source>
        <dbReference type="ARBA" id="ARBA00004123"/>
    </source>
</evidence>
<evidence type="ECO:0000256" key="2">
    <source>
        <dbReference type="ARBA" id="ARBA00022723"/>
    </source>
</evidence>
<organism evidence="10 11">
    <name type="scientific">Cytospora leucostoma</name>
    <dbReference type="NCBI Taxonomy" id="1230097"/>
    <lineage>
        <taxon>Eukaryota</taxon>
        <taxon>Fungi</taxon>
        <taxon>Dikarya</taxon>
        <taxon>Ascomycota</taxon>
        <taxon>Pezizomycotina</taxon>
        <taxon>Sordariomycetes</taxon>
        <taxon>Sordariomycetidae</taxon>
        <taxon>Diaporthales</taxon>
        <taxon>Cytosporaceae</taxon>
        <taxon>Cytospora</taxon>
    </lineage>
</organism>
<evidence type="ECO:0000256" key="6">
    <source>
        <dbReference type="ARBA" id="ARBA00023163"/>
    </source>
</evidence>
<keyword evidence="5" id="KW-0238">DNA-binding</keyword>
<dbReference type="CDD" id="cd00067">
    <property type="entry name" value="GAL4"/>
    <property type="match status" value="1"/>
</dbReference>
<dbReference type="InterPro" id="IPR001138">
    <property type="entry name" value="Zn2Cys6_DnaBD"/>
</dbReference>
<feature type="compositionally biased region" description="Polar residues" evidence="8">
    <location>
        <begin position="181"/>
        <end position="190"/>
    </location>
</feature>
<dbReference type="SUPFAM" id="SSF57701">
    <property type="entry name" value="Zn2/Cys6 DNA-binding domain"/>
    <property type="match status" value="1"/>
</dbReference>
<keyword evidence="7" id="KW-0539">Nucleus</keyword>
<comment type="caution">
    <text evidence="10">The sequence shown here is derived from an EMBL/GenBank/DDBJ whole genome shotgun (WGS) entry which is preliminary data.</text>
</comment>
<dbReference type="GO" id="GO:0000981">
    <property type="term" value="F:DNA-binding transcription factor activity, RNA polymerase II-specific"/>
    <property type="evidence" value="ECO:0007669"/>
    <property type="project" value="InterPro"/>
</dbReference>
<sequence>MSGDSTARRLLPQSSQMSNFSFAPQQYQQQPRETQKNYVFVDEHNRHKRLKVMRACEGCRRRKIKCDAATTNTWPCSACIRLKLHCVRPNGYDGAAEPQVFEPTRPEYENSGVHDFRQHLPMQQPQMLAGGPSHPAMYAPKPGLYSEPSGLYPTMQYPDHAPAQGMHYTTVPAVGVVDQSYASTSQQAPQPSVFPTPPLQQLSRPESPPEVYNQDQYGQQDLSDLLGTLKLNDAGTAPYLNQKLRLRSHADEEPLLPEDDDYKTSLPPLVAGPGLKVRIPPELMPDDETALHYFDVFFTNIHPYIPVIDRTAFYRQWQNDRESMSPLVLEAIFALAGRIADEPSEGQQWLALATRHADSFMDVPRLSTLQALLLMLKAREAAPRRGYFYRSWMTIVQCVQMGKELGLDDHFEDHKAGRQCGRTDLSVDLESVDFGLPRPFAAGEDSDYETTRNFTYLARIVRNIARMNRVYSRIYKHKDWACDPDFVEINPEASAWLNDLPADLSVDYPSDGSPPWLASAFIGNLHSYYHLSVILLHRPQLTHHEPTGTDGAWKHHMMLCYSSAKTLCRLQEAVLQSYGLNGLQCMQRGINFTLYCILSCIVLHLVALTSPDPDFNTDAREYFTRHMRLLEKCMHAWPMPDMQHQIDSIREAFSADTRKPFVLKPSFPYGSPQSTARPSPPRPNTTGYRPTMPRGSIDHHQQQTIDTHSAIQHSQVSYPGQHPITPPISAGPLDMKSDSPSALQLPMMAAVSSAGQTNATQAPTMQPSMTLPTDGRSGWDPRQIFDNWNNSFGTPPVQSAAAPDSPPHSSLSIPSSGAAEIPSIQDIQHVHTTVPSIAAVASQISSQQQYSAAPVQTFVTPAMWQESVASVYEGGLKRGWDYDANGLPLTKRR</sequence>
<dbReference type="SMART" id="SM00066">
    <property type="entry name" value="GAL4"/>
    <property type="match status" value="1"/>
</dbReference>
<keyword evidence="6" id="KW-0804">Transcription</keyword>
<dbReference type="InterPro" id="IPR036864">
    <property type="entry name" value="Zn2-C6_fun-type_DNA-bd_sf"/>
</dbReference>
<dbReference type="Gene3D" id="4.10.240.10">
    <property type="entry name" value="Zn(2)-C6 fungal-type DNA-binding domain"/>
    <property type="match status" value="1"/>
</dbReference>
<dbReference type="InParanoid" id="A0A423XPB0"/>
<keyword evidence="2" id="KW-0479">Metal-binding</keyword>
<feature type="compositionally biased region" description="Polar residues" evidence="8">
    <location>
        <begin position="12"/>
        <end position="24"/>
    </location>
</feature>
<feature type="region of interest" description="Disordered" evidence="8">
    <location>
        <begin position="181"/>
        <end position="213"/>
    </location>
</feature>
<evidence type="ECO:0000256" key="7">
    <source>
        <dbReference type="ARBA" id="ARBA00023242"/>
    </source>
</evidence>
<dbReference type="GO" id="GO:0006351">
    <property type="term" value="P:DNA-templated transcription"/>
    <property type="evidence" value="ECO:0007669"/>
    <property type="project" value="InterPro"/>
</dbReference>
<evidence type="ECO:0000256" key="3">
    <source>
        <dbReference type="ARBA" id="ARBA00022833"/>
    </source>
</evidence>
<protein>
    <recommendedName>
        <fullName evidence="9">Zn(2)-C6 fungal-type domain-containing protein</fullName>
    </recommendedName>
</protein>
<feature type="region of interest" description="Disordered" evidence="8">
    <location>
        <begin position="664"/>
        <end position="700"/>
    </location>
</feature>
<dbReference type="AlphaFoldDB" id="A0A423XPB0"/>
<dbReference type="STRING" id="1230097.A0A423XPB0"/>
<dbReference type="PROSITE" id="PS50048">
    <property type="entry name" value="ZN2_CY6_FUNGAL_2"/>
    <property type="match status" value="1"/>
</dbReference>
<dbReference type="Pfam" id="PF04082">
    <property type="entry name" value="Fungal_trans"/>
    <property type="match status" value="1"/>
</dbReference>
<gene>
    <name evidence="10" type="ORF">VPNG_00513</name>
</gene>
<feature type="region of interest" description="Disordered" evidence="8">
    <location>
        <begin position="1"/>
        <end position="34"/>
    </location>
</feature>
<dbReference type="PANTHER" id="PTHR31313">
    <property type="entry name" value="TY1 ENHANCER ACTIVATOR"/>
    <property type="match status" value="1"/>
</dbReference>
<evidence type="ECO:0000256" key="5">
    <source>
        <dbReference type="ARBA" id="ARBA00023125"/>
    </source>
</evidence>
<keyword evidence="3" id="KW-0862">Zinc</keyword>
<dbReference type="Pfam" id="PF00172">
    <property type="entry name" value="Zn_clus"/>
    <property type="match status" value="1"/>
</dbReference>